<evidence type="ECO:0000256" key="1">
    <source>
        <dbReference type="SAM" id="MobiDB-lite"/>
    </source>
</evidence>
<organism evidence="2 3">
    <name type="scientific">Homarus americanus</name>
    <name type="common">American lobster</name>
    <dbReference type="NCBI Taxonomy" id="6706"/>
    <lineage>
        <taxon>Eukaryota</taxon>
        <taxon>Metazoa</taxon>
        <taxon>Ecdysozoa</taxon>
        <taxon>Arthropoda</taxon>
        <taxon>Crustacea</taxon>
        <taxon>Multicrustacea</taxon>
        <taxon>Malacostraca</taxon>
        <taxon>Eumalacostraca</taxon>
        <taxon>Eucarida</taxon>
        <taxon>Decapoda</taxon>
        <taxon>Pleocyemata</taxon>
        <taxon>Astacidea</taxon>
        <taxon>Nephropoidea</taxon>
        <taxon>Nephropidae</taxon>
        <taxon>Homarus</taxon>
    </lineage>
</organism>
<gene>
    <name evidence="2" type="ORF">Hamer_G007615</name>
</gene>
<feature type="compositionally biased region" description="Polar residues" evidence="1">
    <location>
        <begin position="353"/>
        <end position="369"/>
    </location>
</feature>
<name>A0A8J5JWV9_HOMAM</name>
<dbReference type="Proteomes" id="UP000747542">
    <property type="component" value="Unassembled WGS sequence"/>
</dbReference>
<sequence>MRMEVMEVVVATLVVVGGRLCLPRQPSRTWLQEEGRGSPHCPWLIQAIIKLKNNIDKQRLISSLSQNSHSRENINGFSLPASISTSSYVSKPLFPLPEISVSSNFGEVLSGASSLVGGVGNTLTSVGKGASQVLSQVVPAAAAGGIQAARWITDNKKEGIRAATEGLRYAGQLSAAVLRVLLQVPSIKARVLSELLQASQPFAYALSDVLAESADDLGDIFAAKNDILKEALEIFIRLIQDTLALKGRILAKIGASGLDFGASTFNAGLRLGTAAAETSGSVISALSSGVGDLVRVATTADFPPPPAISLPQLPQLPKFSLPSLDFSLLTSYPTLAPLPLPSKPALAPYSLPTKPTLSPTSYKPTSPSQLYGLPSR</sequence>
<dbReference type="AlphaFoldDB" id="A0A8J5JWV9"/>
<feature type="region of interest" description="Disordered" evidence="1">
    <location>
        <begin position="349"/>
        <end position="376"/>
    </location>
</feature>
<accession>A0A8J5JWV9</accession>
<proteinExistence type="predicted"/>
<evidence type="ECO:0000313" key="2">
    <source>
        <dbReference type="EMBL" id="KAG7160854.1"/>
    </source>
</evidence>
<keyword evidence="3" id="KW-1185">Reference proteome</keyword>
<dbReference type="EMBL" id="JAHLQT010030594">
    <property type="protein sequence ID" value="KAG7160854.1"/>
    <property type="molecule type" value="Genomic_DNA"/>
</dbReference>
<evidence type="ECO:0000313" key="3">
    <source>
        <dbReference type="Proteomes" id="UP000747542"/>
    </source>
</evidence>
<protein>
    <submittedName>
        <fullName evidence="2">Uncharacterized protein</fullName>
    </submittedName>
</protein>
<comment type="caution">
    <text evidence="2">The sequence shown here is derived from an EMBL/GenBank/DDBJ whole genome shotgun (WGS) entry which is preliminary data.</text>
</comment>
<reference evidence="2" key="1">
    <citation type="journal article" date="2021" name="Sci. Adv.">
        <title>The American lobster genome reveals insights on longevity, neural, and immune adaptations.</title>
        <authorList>
            <person name="Polinski J.M."/>
            <person name="Zimin A.V."/>
            <person name="Clark K.F."/>
            <person name="Kohn A.B."/>
            <person name="Sadowski N."/>
            <person name="Timp W."/>
            <person name="Ptitsyn A."/>
            <person name="Khanna P."/>
            <person name="Romanova D.Y."/>
            <person name="Williams P."/>
            <person name="Greenwood S.J."/>
            <person name="Moroz L.L."/>
            <person name="Walt D.R."/>
            <person name="Bodnar A.G."/>
        </authorList>
    </citation>
    <scope>NUCLEOTIDE SEQUENCE</scope>
    <source>
        <strain evidence="2">GMGI-L3</strain>
    </source>
</reference>